<keyword evidence="6 7" id="KW-0472">Membrane</keyword>
<evidence type="ECO:0000313" key="9">
    <source>
        <dbReference type="EMBL" id="MFC5447115.1"/>
    </source>
</evidence>
<dbReference type="Pfam" id="PF00892">
    <property type="entry name" value="EamA"/>
    <property type="match status" value="2"/>
</dbReference>
<gene>
    <name evidence="9" type="ORF">ACFPOG_02515</name>
</gene>
<evidence type="ECO:0000256" key="4">
    <source>
        <dbReference type="ARBA" id="ARBA00022692"/>
    </source>
</evidence>
<feature type="transmembrane region" description="Helical" evidence="7">
    <location>
        <begin position="21"/>
        <end position="39"/>
    </location>
</feature>
<evidence type="ECO:0000256" key="2">
    <source>
        <dbReference type="ARBA" id="ARBA00007362"/>
    </source>
</evidence>
<keyword evidence="4 7" id="KW-0812">Transmembrane</keyword>
<keyword evidence="3" id="KW-1003">Cell membrane</keyword>
<dbReference type="PANTHER" id="PTHR32322">
    <property type="entry name" value="INNER MEMBRANE TRANSPORTER"/>
    <property type="match status" value="1"/>
</dbReference>
<feature type="transmembrane region" description="Helical" evidence="7">
    <location>
        <begin position="199"/>
        <end position="216"/>
    </location>
</feature>
<organism evidence="9 10">
    <name type="scientific">Paenibacillus aestuarii</name>
    <dbReference type="NCBI Taxonomy" id="516965"/>
    <lineage>
        <taxon>Bacteria</taxon>
        <taxon>Bacillati</taxon>
        <taxon>Bacillota</taxon>
        <taxon>Bacilli</taxon>
        <taxon>Bacillales</taxon>
        <taxon>Paenibacillaceae</taxon>
        <taxon>Paenibacillus</taxon>
    </lineage>
</organism>
<feature type="transmembrane region" description="Helical" evidence="7">
    <location>
        <begin position="222"/>
        <end position="239"/>
    </location>
</feature>
<name>A0ABW0K155_9BACL</name>
<evidence type="ECO:0000256" key="5">
    <source>
        <dbReference type="ARBA" id="ARBA00022989"/>
    </source>
</evidence>
<reference evidence="10" key="1">
    <citation type="journal article" date="2019" name="Int. J. Syst. Evol. Microbiol.">
        <title>The Global Catalogue of Microorganisms (GCM) 10K type strain sequencing project: providing services to taxonomists for standard genome sequencing and annotation.</title>
        <authorList>
            <consortium name="The Broad Institute Genomics Platform"/>
            <consortium name="The Broad Institute Genome Sequencing Center for Infectious Disease"/>
            <person name="Wu L."/>
            <person name="Ma J."/>
        </authorList>
    </citation>
    <scope>NUCLEOTIDE SEQUENCE [LARGE SCALE GENOMIC DNA]</scope>
    <source>
        <strain evidence="10">KACC 11904</strain>
    </source>
</reference>
<feature type="domain" description="EamA" evidence="8">
    <location>
        <begin position="106"/>
        <end position="239"/>
    </location>
</feature>
<evidence type="ECO:0000256" key="6">
    <source>
        <dbReference type="ARBA" id="ARBA00023136"/>
    </source>
</evidence>
<evidence type="ECO:0000256" key="3">
    <source>
        <dbReference type="ARBA" id="ARBA00022475"/>
    </source>
</evidence>
<feature type="transmembrane region" description="Helical" evidence="7">
    <location>
        <begin position="169"/>
        <end position="187"/>
    </location>
</feature>
<accession>A0ABW0K155</accession>
<dbReference type="InterPro" id="IPR050638">
    <property type="entry name" value="AA-Vitamin_Transporters"/>
</dbReference>
<dbReference type="PANTHER" id="PTHR32322:SF18">
    <property type="entry name" value="S-ADENOSYLMETHIONINE_S-ADENOSYLHOMOCYSTEINE TRANSPORTER"/>
    <property type="match status" value="1"/>
</dbReference>
<comment type="subcellular location">
    <subcellularLocation>
        <location evidence="1">Cell membrane</location>
        <topology evidence="1">Multi-pass membrane protein</topology>
    </subcellularLocation>
</comment>
<evidence type="ECO:0000313" key="10">
    <source>
        <dbReference type="Proteomes" id="UP001596044"/>
    </source>
</evidence>
<dbReference type="RefSeq" id="WP_270884801.1">
    <property type="nucleotide sequence ID" value="NZ_JAQFVF010000079.1"/>
</dbReference>
<comment type="similarity">
    <text evidence="2">Belongs to the EamA transporter family.</text>
</comment>
<sequence>MLVARAFGIKIFSLSWKDFGQVSLLGVIQTTVHYAIFYIGVSNTSGTKGSIMNATTAFFGVVLAHFIYRNDKLSPRKAIGSILGFIGVVIVNFNADILNFSFNVRGEGFVIIAAFIFSAMGIYAKKLTKTQDVVLITSYGLLIGGVLLTLLGMALGGKADHFTWESSSLLLYLALSSSGSFYLWNWLLKYNKVGRVSVYNFLVPVFGTALSSIFLGEQVLELKNLLALVLVSFGIWMVNKEDTALTRLSQRSMSR</sequence>
<evidence type="ECO:0000259" key="8">
    <source>
        <dbReference type="Pfam" id="PF00892"/>
    </source>
</evidence>
<dbReference type="Proteomes" id="UP001596044">
    <property type="component" value="Unassembled WGS sequence"/>
</dbReference>
<dbReference type="EMBL" id="JBHSMJ010000005">
    <property type="protein sequence ID" value="MFC5447115.1"/>
    <property type="molecule type" value="Genomic_DNA"/>
</dbReference>
<feature type="transmembrane region" description="Helical" evidence="7">
    <location>
        <begin position="51"/>
        <end position="68"/>
    </location>
</feature>
<dbReference type="InterPro" id="IPR000620">
    <property type="entry name" value="EamA_dom"/>
</dbReference>
<keyword evidence="10" id="KW-1185">Reference proteome</keyword>
<dbReference type="Gene3D" id="1.10.3730.20">
    <property type="match status" value="1"/>
</dbReference>
<keyword evidence="5 7" id="KW-1133">Transmembrane helix</keyword>
<dbReference type="InterPro" id="IPR037185">
    <property type="entry name" value="EmrE-like"/>
</dbReference>
<proteinExistence type="inferred from homology"/>
<evidence type="ECO:0000256" key="1">
    <source>
        <dbReference type="ARBA" id="ARBA00004651"/>
    </source>
</evidence>
<feature type="domain" description="EamA" evidence="8">
    <location>
        <begin position="11"/>
        <end position="92"/>
    </location>
</feature>
<feature type="transmembrane region" description="Helical" evidence="7">
    <location>
        <begin position="80"/>
        <end position="102"/>
    </location>
</feature>
<feature type="transmembrane region" description="Helical" evidence="7">
    <location>
        <begin position="108"/>
        <end position="124"/>
    </location>
</feature>
<evidence type="ECO:0000256" key="7">
    <source>
        <dbReference type="SAM" id="Phobius"/>
    </source>
</evidence>
<dbReference type="SUPFAM" id="SSF103481">
    <property type="entry name" value="Multidrug resistance efflux transporter EmrE"/>
    <property type="match status" value="2"/>
</dbReference>
<comment type="caution">
    <text evidence="9">The sequence shown here is derived from an EMBL/GenBank/DDBJ whole genome shotgun (WGS) entry which is preliminary data.</text>
</comment>
<feature type="transmembrane region" description="Helical" evidence="7">
    <location>
        <begin position="136"/>
        <end position="157"/>
    </location>
</feature>
<protein>
    <submittedName>
        <fullName evidence="9">DMT family transporter</fullName>
    </submittedName>
</protein>